<gene>
    <name evidence="3" type="ORF">Pan44_54210</name>
</gene>
<dbReference type="AlphaFoldDB" id="A0A517SMK3"/>
<feature type="compositionally biased region" description="Basic and acidic residues" evidence="1">
    <location>
        <begin position="226"/>
        <end position="261"/>
    </location>
</feature>
<evidence type="ECO:0000313" key="4">
    <source>
        <dbReference type="Proteomes" id="UP000315700"/>
    </source>
</evidence>
<dbReference type="Gene3D" id="1.25.10.10">
    <property type="entry name" value="Leucine-rich Repeat Variant"/>
    <property type="match status" value="1"/>
</dbReference>
<reference evidence="3 4" key="1">
    <citation type="submission" date="2019-02" db="EMBL/GenBank/DDBJ databases">
        <title>Deep-cultivation of Planctomycetes and their phenomic and genomic characterization uncovers novel biology.</title>
        <authorList>
            <person name="Wiegand S."/>
            <person name="Jogler M."/>
            <person name="Boedeker C."/>
            <person name="Pinto D."/>
            <person name="Vollmers J."/>
            <person name="Rivas-Marin E."/>
            <person name="Kohn T."/>
            <person name="Peeters S.H."/>
            <person name="Heuer A."/>
            <person name="Rast P."/>
            <person name="Oberbeckmann S."/>
            <person name="Bunk B."/>
            <person name="Jeske O."/>
            <person name="Meyerdierks A."/>
            <person name="Storesund J.E."/>
            <person name="Kallscheuer N."/>
            <person name="Luecker S."/>
            <person name="Lage O.M."/>
            <person name="Pohl T."/>
            <person name="Merkel B.J."/>
            <person name="Hornburger P."/>
            <person name="Mueller R.-W."/>
            <person name="Bruemmer F."/>
            <person name="Labrenz M."/>
            <person name="Spormann A.M."/>
            <person name="Op den Camp H."/>
            <person name="Overmann J."/>
            <person name="Amann R."/>
            <person name="Jetten M.S.M."/>
            <person name="Mascher T."/>
            <person name="Medema M.H."/>
            <person name="Devos D.P."/>
            <person name="Kaster A.-K."/>
            <person name="Ovreas L."/>
            <person name="Rohde M."/>
            <person name="Galperin M.Y."/>
            <person name="Jogler C."/>
        </authorList>
    </citation>
    <scope>NUCLEOTIDE SEQUENCE [LARGE SCALE GENOMIC DNA]</scope>
    <source>
        <strain evidence="3 4">Pan44</strain>
    </source>
</reference>
<dbReference type="KEGG" id="ccos:Pan44_54210"/>
<feature type="chain" id="PRO_5021919941" description="HEAT repeat domain-containing protein" evidence="2">
    <location>
        <begin position="19"/>
        <end position="498"/>
    </location>
</feature>
<feature type="region of interest" description="Disordered" evidence="1">
    <location>
        <begin position="223"/>
        <end position="347"/>
    </location>
</feature>
<dbReference type="EMBL" id="CP036271">
    <property type="protein sequence ID" value="QDT57353.1"/>
    <property type="molecule type" value="Genomic_DNA"/>
</dbReference>
<organism evidence="3 4">
    <name type="scientific">Caulifigura coniformis</name>
    <dbReference type="NCBI Taxonomy" id="2527983"/>
    <lineage>
        <taxon>Bacteria</taxon>
        <taxon>Pseudomonadati</taxon>
        <taxon>Planctomycetota</taxon>
        <taxon>Planctomycetia</taxon>
        <taxon>Planctomycetales</taxon>
        <taxon>Planctomycetaceae</taxon>
        <taxon>Caulifigura</taxon>
    </lineage>
</organism>
<feature type="compositionally biased region" description="Basic and acidic residues" evidence="1">
    <location>
        <begin position="323"/>
        <end position="335"/>
    </location>
</feature>
<evidence type="ECO:0000256" key="1">
    <source>
        <dbReference type="SAM" id="MobiDB-lite"/>
    </source>
</evidence>
<dbReference type="RefSeq" id="WP_145034703.1">
    <property type="nucleotide sequence ID" value="NZ_CP036271.1"/>
</dbReference>
<evidence type="ECO:0008006" key="5">
    <source>
        <dbReference type="Google" id="ProtNLM"/>
    </source>
</evidence>
<name>A0A517SMK3_9PLAN</name>
<dbReference type="Proteomes" id="UP000315700">
    <property type="component" value="Chromosome"/>
</dbReference>
<dbReference type="InterPro" id="IPR011989">
    <property type="entry name" value="ARM-like"/>
</dbReference>
<feature type="compositionally biased region" description="Basic and acidic residues" evidence="1">
    <location>
        <begin position="269"/>
        <end position="284"/>
    </location>
</feature>
<evidence type="ECO:0000313" key="3">
    <source>
        <dbReference type="EMBL" id="QDT57353.1"/>
    </source>
</evidence>
<sequence length="498" mass="53436" precursor="true">MLRLIAAICVFGVGAAIAADPPKDSAAPASKTAGSTARFTVRDVNLYVMSSYGNSLNHRDLFKSTLPGFVGARRATAERKQLNDPSPAGLITFEGEPADNVDVLLEFTNGRFFGNWPPCPQKSKRLLWVKSKLTKEPADTPARLAENHWMTFLRNSDRLWSAAGQKSERFLLYDVELPLPAPVKVTLAEGGHGLANTSHFALHDVTVYKPEAGQWLVGTLPQLEAAPKKEKPAKDDKEKKKPDPESVFDKEEAPKDGKDKPAQAPAPAKTDDEKKPEATKDKDTPAAAAPASAAAPTPAGAPAGAAVPVATPAGAPMPAADGKPAEGEKKPDDAKVVTVPSSKEPQSKEAILATWSAHLKDLGLGPVEIEYLSKQIAGQALRTDSATIVFRLDPDQLEELFPLEVTPAPQKQIRVALVVLLDSDPDVTKRVEELVKKLGDPSYAEREAAMEALRKLGPAAKQKVQEAVNDKDAEISFRAEQLVEVLNDPTGAQPRPNE</sequence>
<dbReference type="InParanoid" id="A0A517SMK3"/>
<feature type="signal peptide" evidence="2">
    <location>
        <begin position="1"/>
        <end position="18"/>
    </location>
</feature>
<proteinExistence type="predicted"/>
<dbReference type="OrthoDB" id="277245at2"/>
<protein>
    <recommendedName>
        <fullName evidence="5">HEAT repeat domain-containing protein</fullName>
    </recommendedName>
</protein>
<evidence type="ECO:0000256" key="2">
    <source>
        <dbReference type="SAM" id="SignalP"/>
    </source>
</evidence>
<keyword evidence="2" id="KW-0732">Signal</keyword>
<keyword evidence="4" id="KW-1185">Reference proteome</keyword>
<feature type="compositionally biased region" description="Low complexity" evidence="1">
    <location>
        <begin position="285"/>
        <end position="322"/>
    </location>
</feature>
<accession>A0A517SMK3</accession>